<proteinExistence type="inferred from homology"/>
<dbReference type="InterPro" id="IPR045213">
    <property type="entry name" value="Malic_NAD-bd_bact_type"/>
</dbReference>
<comment type="cofactor">
    <cofactor evidence="11">
        <name>Mg(2+)</name>
        <dbReference type="ChEBI" id="CHEBI:18420"/>
    </cofactor>
    <cofactor evidence="11">
        <name>Mn(2+)</name>
        <dbReference type="ChEBI" id="CHEBI:29035"/>
    </cofactor>
    <text evidence="11">Divalent metal cations. Prefers magnesium or manganese.</text>
</comment>
<reference evidence="15" key="1">
    <citation type="journal article" date="2014" name="Environ. Microbiol.">
        <title>Comparative genomics of the marine bacterial genus Glaciecola reveals the high degree of genomic diversity and genomic characteristic for cold adaptation.</title>
        <authorList>
            <person name="Qin Q.L."/>
            <person name="Xie B.B."/>
            <person name="Yu Y."/>
            <person name="Shu Y.L."/>
            <person name="Rong J.C."/>
            <person name="Zhang Y.J."/>
            <person name="Zhao D.L."/>
            <person name="Chen X.L."/>
            <person name="Zhang X.Y."/>
            <person name="Chen B."/>
            <person name="Zhou B.C."/>
            <person name="Zhang Y.Z."/>
        </authorList>
    </citation>
    <scope>NUCLEOTIDE SEQUENCE [LARGE SCALE GENOMIC DNA]</scope>
    <source>
        <strain evidence="15">LMG 21857</strain>
    </source>
</reference>
<feature type="domain" description="Malic enzyme N-terminal" evidence="13">
    <location>
        <begin position="17"/>
        <end position="150"/>
    </location>
</feature>
<evidence type="ECO:0000256" key="7">
    <source>
        <dbReference type="ARBA" id="ARBA00050924"/>
    </source>
</evidence>
<dbReference type="InterPro" id="IPR037062">
    <property type="entry name" value="Malic_N_dom_sf"/>
</dbReference>
<evidence type="ECO:0000256" key="11">
    <source>
        <dbReference type="PIRSR" id="PIRSR000106-3"/>
    </source>
</evidence>
<dbReference type="PROSITE" id="PS00331">
    <property type="entry name" value="MALIC_ENZYMES"/>
    <property type="match status" value="1"/>
</dbReference>
<dbReference type="InterPro" id="IPR051674">
    <property type="entry name" value="Malate_Decarboxylase"/>
</dbReference>
<dbReference type="Pfam" id="PF03949">
    <property type="entry name" value="Malic_M"/>
    <property type="match status" value="1"/>
</dbReference>
<dbReference type="GO" id="GO:0008948">
    <property type="term" value="F:oxaloacetate decarboxylase activity"/>
    <property type="evidence" value="ECO:0007669"/>
    <property type="project" value="RHEA"/>
</dbReference>
<feature type="binding site" evidence="11">
    <location>
        <position position="135"/>
    </location>
    <ligand>
        <name>a divalent metal cation</name>
        <dbReference type="ChEBI" id="CHEBI:60240"/>
    </ligand>
</feature>
<dbReference type="InterPro" id="IPR036291">
    <property type="entry name" value="NAD(P)-bd_dom_sf"/>
</dbReference>
<evidence type="ECO:0000256" key="2">
    <source>
        <dbReference type="ARBA" id="ARBA00008785"/>
    </source>
</evidence>
<protein>
    <recommendedName>
        <fullName evidence="6">NADP-dependent malic enzyme</fullName>
        <ecNumber evidence="5">1.1.1.40</ecNumber>
    </recommendedName>
</protein>
<comment type="caution">
    <text evidence="14">The sequence shown here is derived from an EMBL/GenBank/DDBJ whole genome shotgun (WGS) entry which is preliminary data.</text>
</comment>
<evidence type="ECO:0000313" key="14">
    <source>
        <dbReference type="EMBL" id="GAC32993.1"/>
    </source>
</evidence>
<dbReference type="Pfam" id="PF00390">
    <property type="entry name" value="malic"/>
    <property type="match status" value="1"/>
</dbReference>
<dbReference type="PANTHER" id="PTHR43237:SF4">
    <property type="entry name" value="NADP-DEPENDENT MALIC ENZYME"/>
    <property type="match status" value="1"/>
</dbReference>
<dbReference type="EMBL" id="BAER01000045">
    <property type="protein sequence ID" value="GAC32993.1"/>
    <property type="molecule type" value="Genomic_DNA"/>
</dbReference>
<feature type="binding site" evidence="10">
    <location>
        <position position="285"/>
    </location>
    <ligand>
        <name>(S)-malate</name>
        <dbReference type="ChEBI" id="CHEBI:15589"/>
    </ligand>
</feature>
<dbReference type="PANTHER" id="PTHR43237">
    <property type="entry name" value="NADP-DEPENDENT MALIC ENZYME"/>
    <property type="match status" value="1"/>
</dbReference>
<comment type="cofactor">
    <cofactor evidence="1">
        <name>Mn(2+)</name>
        <dbReference type="ChEBI" id="CHEBI:29035"/>
    </cofactor>
</comment>
<evidence type="ECO:0000256" key="4">
    <source>
        <dbReference type="ARBA" id="ARBA00023002"/>
    </source>
</evidence>
<dbReference type="GO" id="GO:0051287">
    <property type="term" value="F:NAD binding"/>
    <property type="evidence" value="ECO:0007669"/>
    <property type="project" value="InterPro"/>
</dbReference>
<evidence type="ECO:0000256" key="9">
    <source>
        <dbReference type="PIRSR" id="PIRSR000106-1"/>
    </source>
</evidence>
<feature type="binding site" evidence="10">
    <location>
        <position position="316"/>
    </location>
    <ligand>
        <name>(S)-malate</name>
        <dbReference type="ChEBI" id="CHEBI:15589"/>
    </ligand>
</feature>
<feature type="binding site" evidence="11">
    <location>
        <position position="136"/>
    </location>
    <ligand>
        <name>a divalent metal cation</name>
        <dbReference type="ChEBI" id="CHEBI:60240"/>
    </ligand>
</feature>
<dbReference type="RefSeq" id="WP_007104776.1">
    <property type="nucleotide sequence ID" value="NZ_BAER01000045.1"/>
</dbReference>
<dbReference type="SMART" id="SM01274">
    <property type="entry name" value="malic"/>
    <property type="match status" value="1"/>
</dbReference>
<evidence type="ECO:0000256" key="3">
    <source>
        <dbReference type="ARBA" id="ARBA00022723"/>
    </source>
</evidence>
<evidence type="ECO:0000256" key="8">
    <source>
        <dbReference type="ARBA" id="ARBA00051384"/>
    </source>
</evidence>
<organism evidence="14 15">
    <name type="scientific">Paraglaciecola polaris LMG 21857</name>
    <dbReference type="NCBI Taxonomy" id="1129793"/>
    <lineage>
        <taxon>Bacteria</taxon>
        <taxon>Pseudomonadati</taxon>
        <taxon>Pseudomonadota</taxon>
        <taxon>Gammaproteobacteria</taxon>
        <taxon>Alteromonadales</taxon>
        <taxon>Alteromonadaceae</taxon>
        <taxon>Paraglaciecola</taxon>
    </lineage>
</organism>
<gene>
    <name evidence="14" type="primary">maeB</name>
    <name evidence="14" type="ORF">GPLA_2088</name>
</gene>
<accession>K6ZW33</accession>
<dbReference type="SUPFAM" id="SSF53223">
    <property type="entry name" value="Aminoacid dehydrogenase-like, N-terminal domain"/>
    <property type="match status" value="1"/>
</dbReference>
<evidence type="ECO:0000259" key="13">
    <source>
        <dbReference type="SMART" id="SM01274"/>
    </source>
</evidence>
<dbReference type="InterPro" id="IPR012301">
    <property type="entry name" value="Malic_N_dom"/>
</dbReference>
<feature type="domain" description="Malic enzyme NAD-binding" evidence="12">
    <location>
        <begin position="162"/>
        <end position="398"/>
    </location>
</feature>
<dbReference type="SMART" id="SM00919">
    <property type="entry name" value="Malic_M"/>
    <property type="match status" value="1"/>
</dbReference>
<evidence type="ECO:0000256" key="5">
    <source>
        <dbReference type="ARBA" id="ARBA00038964"/>
    </source>
</evidence>
<evidence type="ECO:0000256" key="1">
    <source>
        <dbReference type="ARBA" id="ARBA00001936"/>
    </source>
</evidence>
<sequence length="416" mass="44755">MSDFRQQALDYHAKPVPGKIAIQLTKPAETVTDLALAYSPGVAEPVREIAADPNAAYKYTGKGNMVAVITNGTAILGLGNLGPLASKPVMEGKALLFKRFAGLDSIDIEVTHSTTEDFINTVANIADTFGGINLEDIKAPECFEIEQELIKRCKVPVFHDDQHGTAIVTAAGMLNALEVQGKELSDVTVVCMGAGAAAIACMELLIKCGAKRERIYMLDTKGVIHTRRDNLTPHKKLFANNTDKRTLIDALDGADVFVGVSGPDVLPPEALKLMAAKPIIFACSNPDPEIKPELAHAVRDDVIVATGRSDYPNQVNNVLCFPFIFRGALDVRASVINDEMKIAAVEAIRSITKEPVPQEVLVASNISSLTFGRDYIIPKPMDPRLLQRVATAVAQAAIDSGVAMLKELPPGYMQDQ</sequence>
<evidence type="ECO:0000256" key="10">
    <source>
        <dbReference type="PIRSR" id="PIRSR000106-2"/>
    </source>
</evidence>
<dbReference type="InterPro" id="IPR012302">
    <property type="entry name" value="Malic_NAD-bd"/>
</dbReference>
<dbReference type="FunFam" id="3.40.50.10380:FF:000003">
    <property type="entry name" value="NADP-dependent malic enzyme"/>
    <property type="match status" value="1"/>
</dbReference>
<feature type="active site" description="Proton acceptor" evidence="9">
    <location>
        <position position="93"/>
    </location>
</feature>
<dbReference type="Gene3D" id="3.40.50.720">
    <property type="entry name" value="NAD(P)-binding Rossmann-like Domain"/>
    <property type="match status" value="1"/>
</dbReference>
<keyword evidence="3 11" id="KW-0479">Metal-binding</keyword>
<dbReference type="OrthoDB" id="9805787at2"/>
<dbReference type="AlphaFoldDB" id="K6ZW33"/>
<name>K6ZW33_9ALTE</name>
<dbReference type="SUPFAM" id="SSF51735">
    <property type="entry name" value="NAD(P)-binding Rossmann-fold domains"/>
    <property type="match status" value="1"/>
</dbReference>
<keyword evidence="4 14" id="KW-0560">Oxidoreductase</keyword>
<dbReference type="InterPro" id="IPR046346">
    <property type="entry name" value="Aminoacid_DH-like_N_sf"/>
</dbReference>
<dbReference type="Gene3D" id="3.40.50.10380">
    <property type="entry name" value="Malic enzyme, N-terminal domain"/>
    <property type="match status" value="1"/>
</dbReference>
<dbReference type="PIRSF" id="PIRSF000106">
    <property type="entry name" value="ME"/>
    <property type="match status" value="1"/>
</dbReference>
<feature type="binding site" evidence="11">
    <location>
        <position position="161"/>
    </location>
    <ligand>
        <name>a divalent metal cation</name>
        <dbReference type="ChEBI" id="CHEBI:60240"/>
    </ligand>
</feature>
<evidence type="ECO:0000259" key="12">
    <source>
        <dbReference type="SMART" id="SM00919"/>
    </source>
</evidence>
<evidence type="ECO:0000313" key="15">
    <source>
        <dbReference type="Proteomes" id="UP000006322"/>
    </source>
</evidence>
<comment type="catalytic activity">
    <reaction evidence="8">
        <text>oxaloacetate + H(+) = pyruvate + CO2</text>
        <dbReference type="Rhea" id="RHEA:15641"/>
        <dbReference type="ChEBI" id="CHEBI:15361"/>
        <dbReference type="ChEBI" id="CHEBI:15378"/>
        <dbReference type="ChEBI" id="CHEBI:16452"/>
        <dbReference type="ChEBI" id="CHEBI:16526"/>
        <dbReference type="EC" id="1.1.1.40"/>
    </reaction>
</comment>
<comment type="similarity">
    <text evidence="2">Belongs to the malic enzymes family.</text>
</comment>
<dbReference type="GO" id="GO:0004473">
    <property type="term" value="F:malate dehydrogenase (decarboxylating) (NADP+) activity"/>
    <property type="evidence" value="ECO:0007669"/>
    <property type="project" value="UniProtKB-EC"/>
</dbReference>
<comment type="catalytic activity">
    <reaction evidence="7">
        <text>(S)-malate + NADP(+) = pyruvate + CO2 + NADPH</text>
        <dbReference type="Rhea" id="RHEA:18253"/>
        <dbReference type="ChEBI" id="CHEBI:15361"/>
        <dbReference type="ChEBI" id="CHEBI:15589"/>
        <dbReference type="ChEBI" id="CHEBI:16526"/>
        <dbReference type="ChEBI" id="CHEBI:57783"/>
        <dbReference type="ChEBI" id="CHEBI:58349"/>
        <dbReference type="EC" id="1.1.1.40"/>
    </reaction>
</comment>
<dbReference type="InterPro" id="IPR015884">
    <property type="entry name" value="Malic_enzyme_CS"/>
</dbReference>
<dbReference type="InterPro" id="IPR001891">
    <property type="entry name" value="Malic_OxRdtase"/>
</dbReference>
<dbReference type="EC" id="1.1.1.40" evidence="5"/>
<dbReference type="CDD" id="cd05311">
    <property type="entry name" value="NAD_bind_2_malic_enz"/>
    <property type="match status" value="1"/>
</dbReference>
<dbReference type="GO" id="GO:0046872">
    <property type="term" value="F:metal ion binding"/>
    <property type="evidence" value="ECO:0007669"/>
    <property type="project" value="UniProtKB-KW"/>
</dbReference>
<dbReference type="FunFam" id="3.40.50.720:FF:000095">
    <property type="entry name" value="NADP-dependent malic enzyme"/>
    <property type="match status" value="1"/>
</dbReference>
<dbReference type="Proteomes" id="UP000006322">
    <property type="component" value="Unassembled WGS sequence"/>
</dbReference>
<feature type="active site" description="Proton donor" evidence="9">
    <location>
        <position position="38"/>
    </location>
</feature>
<dbReference type="STRING" id="1129793.GPLA_2088"/>
<keyword evidence="15" id="KW-1185">Reference proteome</keyword>
<evidence type="ECO:0000256" key="6">
    <source>
        <dbReference type="ARBA" id="ARBA00040273"/>
    </source>
</evidence>